<dbReference type="InterPro" id="IPR052663">
    <property type="entry name" value="RF_glutamine_MTase_cyano"/>
</dbReference>
<dbReference type="OrthoDB" id="269872at2759"/>
<sequence length="361" mass="40041">MKWIFPRGCFSSILQPVLLHSNPGRPVSCSTVFSSHKPRIPLHLRPPTSRATVADLKKWHIWAKNLVSSVGSTFLDLDNGPDSTLLQRELTWLVQDAFENPNKVSFQNSNDDDSVVSLRACLDDLYEMWKQRIEERRPFQYVVGCEHWRDLVLSVEEGVLIPRPETEMIVDLVNDAVNENEELRNGLWADLGTGSGSLAIGIGRILGDLGKVIATDLSPVAVSVASYNVQRYDLQDKIAVKQGSWFEPLKNVEGELAGLVSNPPYIPSDHIAGLQAEVAKHEPRLALDGGANGMNDLLHLCSGAVFMLKPGGFVAFETNGETQSKFLVEHMDTETKGSFHNVKIISDFAGFQRYVTGYKAR</sequence>
<evidence type="ECO:0000313" key="4">
    <source>
        <dbReference type="EMBL" id="CAA2997542.1"/>
    </source>
</evidence>
<dbReference type="Pfam" id="PF06325">
    <property type="entry name" value="PrmA"/>
    <property type="match status" value="1"/>
</dbReference>
<dbReference type="AlphaFoldDB" id="A0A8S0T0I8"/>
<keyword evidence="3" id="KW-0949">S-adenosyl-L-methionine</keyword>
<dbReference type="PANTHER" id="PTHR47441:SF3">
    <property type="entry name" value="RELEASE FACTOR GLUTAMINE METHYLTRANSFERASE"/>
    <property type="match status" value="1"/>
</dbReference>
<organism evidence="4 5">
    <name type="scientific">Olea europaea subsp. europaea</name>
    <dbReference type="NCBI Taxonomy" id="158383"/>
    <lineage>
        <taxon>Eukaryota</taxon>
        <taxon>Viridiplantae</taxon>
        <taxon>Streptophyta</taxon>
        <taxon>Embryophyta</taxon>
        <taxon>Tracheophyta</taxon>
        <taxon>Spermatophyta</taxon>
        <taxon>Magnoliopsida</taxon>
        <taxon>eudicotyledons</taxon>
        <taxon>Gunneridae</taxon>
        <taxon>Pentapetalae</taxon>
        <taxon>asterids</taxon>
        <taxon>lamiids</taxon>
        <taxon>Lamiales</taxon>
        <taxon>Oleaceae</taxon>
        <taxon>Oleeae</taxon>
        <taxon>Olea</taxon>
    </lineage>
</organism>
<dbReference type="InterPro" id="IPR029063">
    <property type="entry name" value="SAM-dependent_MTases_sf"/>
</dbReference>
<dbReference type="PANTHER" id="PTHR47441">
    <property type="match status" value="1"/>
</dbReference>
<evidence type="ECO:0000313" key="5">
    <source>
        <dbReference type="Proteomes" id="UP000594638"/>
    </source>
</evidence>
<dbReference type="Gene3D" id="3.40.50.150">
    <property type="entry name" value="Vaccinia Virus protein VP39"/>
    <property type="match status" value="1"/>
</dbReference>
<evidence type="ECO:0000256" key="3">
    <source>
        <dbReference type="ARBA" id="ARBA00022691"/>
    </source>
</evidence>
<gene>
    <name evidence="4" type="ORF">OLEA9_A009671</name>
</gene>
<dbReference type="GO" id="GO:0003676">
    <property type="term" value="F:nucleic acid binding"/>
    <property type="evidence" value="ECO:0007669"/>
    <property type="project" value="InterPro"/>
</dbReference>
<protein>
    <submittedName>
        <fullName evidence="4">Release factor glutamine methyltransferase</fullName>
    </submittedName>
</protein>
<evidence type="ECO:0000256" key="2">
    <source>
        <dbReference type="ARBA" id="ARBA00022679"/>
    </source>
</evidence>
<dbReference type="GO" id="GO:0032259">
    <property type="term" value="P:methylation"/>
    <property type="evidence" value="ECO:0007669"/>
    <property type="project" value="UniProtKB-KW"/>
</dbReference>
<keyword evidence="5" id="KW-1185">Reference proteome</keyword>
<dbReference type="GO" id="GO:0008276">
    <property type="term" value="F:protein methyltransferase activity"/>
    <property type="evidence" value="ECO:0007669"/>
    <property type="project" value="InterPro"/>
</dbReference>
<dbReference type="EMBL" id="CACTIH010005559">
    <property type="protein sequence ID" value="CAA2997542.1"/>
    <property type="molecule type" value="Genomic_DNA"/>
</dbReference>
<keyword evidence="1 4" id="KW-0489">Methyltransferase</keyword>
<reference evidence="4 5" key="1">
    <citation type="submission" date="2019-12" db="EMBL/GenBank/DDBJ databases">
        <authorList>
            <person name="Alioto T."/>
            <person name="Alioto T."/>
            <person name="Gomez Garrido J."/>
        </authorList>
    </citation>
    <scope>NUCLEOTIDE SEQUENCE [LARGE SCALE GENOMIC DNA]</scope>
</reference>
<proteinExistence type="predicted"/>
<keyword evidence="2" id="KW-0808">Transferase</keyword>
<dbReference type="NCBIfam" id="TIGR00536">
    <property type="entry name" value="hemK_fam"/>
    <property type="match status" value="1"/>
</dbReference>
<dbReference type="Proteomes" id="UP000594638">
    <property type="component" value="Unassembled WGS sequence"/>
</dbReference>
<comment type="caution">
    <text evidence="4">The sequence shown here is derived from an EMBL/GenBank/DDBJ whole genome shotgun (WGS) entry which is preliminary data.</text>
</comment>
<accession>A0A8S0T0I8</accession>
<evidence type="ECO:0000256" key="1">
    <source>
        <dbReference type="ARBA" id="ARBA00022603"/>
    </source>
</evidence>
<dbReference type="InterPro" id="IPR002052">
    <property type="entry name" value="DNA_methylase_N6_adenine_CS"/>
</dbReference>
<dbReference type="SUPFAM" id="SSF53335">
    <property type="entry name" value="S-adenosyl-L-methionine-dependent methyltransferases"/>
    <property type="match status" value="1"/>
</dbReference>
<dbReference type="Gramene" id="OE9A009671T2">
    <property type="protein sequence ID" value="OE9A009671C2"/>
    <property type="gene ID" value="OE9A009671"/>
</dbReference>
<name>A0A8S0T0I8_OLEEU</name>
<dbReference type="InterPro" id="IPR004556">
    <property type="entry name" value="HemK-like"/>
</dbReference>
<dbReference type="PROSITE" id="PS00092">
    <property type="entry name" value="N6_MTASE"/>
    <property type="match status" value="1"/>
</dbReference>
<dbReference type="CDD" id="cd02440">
    <property type="entry name" value="AdoMet_MTases"/>
    <property type="match status" value="1"/>
</dbReference>